<organism evidence="2 3">
    <name type="scientific">Ideonella aquatica</name>
    <dbReference type="NCBI Taxonomy" id="2824119"/>
    <lineage>
        <taxon>Bacteria</taxon>
        <taxon>Pseudomonadati</taxon>
        <taxon>Pseudomonadota</taxon>
        <taxon>Betaproteobacteria</taxon>
        <taxon>Burkholderiales</taxon>
        <taxon>Sphaerotilaceae</taxon>
        <taxon>Ideonella</taxon>
    </lineage>
</organism>
<sequence length="296" mass="31807">MSPVWPCLRRARDHDPATRCPVRLGHGPAAPRLGSVAWADCNALTAWPALFRCAPDAVHLLAPPGAALDTALDAVHRALQAQGRIRAWRDEPYPWLDENGQRCAVIERAASRFWGALTFGAHCNGWLAGPDGRPSHLWIAQRSPHKPTDPGLLDNLIGGGVPLGQTPRQALLREAWEEAGLQPSELADLRAGQVLALHCDIPEGLQREWLFVFDLPLPPGRVPQNQDGEVAGFRCLPVDQALAEVRAGALTTDAGLATLDFAARHGLLDLATVQALAALQVAGDAAARIEPTLQNH</sequence>
<dbReference type="Proteomes" id="UP000678374">
    <property type="component" value="Unassembled WGS sequence"/>
</dbReference>
<name>A0A941BMB0_9BURK</name>
<dbReference type="RefSeq" id="WP_210804513.1">
    <property type="nucleotide sequence ID" value="NZ_JAGQDE010000041.1"/>
</dbReference>
<dbReference type="CDD" id="cd03676">
    <property type="entry name" value="NUDIX_Tnr3_like"/>
    <property type="match status" value="1"/>
</dbReference>
<dbReference type="PROSITE" id="PS51462">
    <property type="entry name" value="NUDIX"/>
    <property type="match status" value="1"/>
</dbReference>
<dbReference type="Gene3D" id="3.90.79.10">
    <property type="entry name" value="Nucleoside Triphosphate Pyrophosphohydrolase"/>
    <property type="match status" value="1"/>
</dbReference>
<evidence type="ECO:0000259" key="1">
    <source>
        <dbReference type="PROSITE" id="PS51462"/>
    </source>
</evidence>
<evidence type="ECO:0000313" key="2">
    <source>
        <dbReference type="EMBL" id="MBQ0961828.1"/>
    </source>
</evidence>
<dbReference type="Pfam" id="PF00293">
    <property type="entry name" value="NUDIX"/>
    <property type="match status" value="1"/>
</dbReference>
<evidence type="ECO:0000313" key="3">
    <source>
        <dbReference type="Proteomes" id="UP000678374"/>
    </source>
</evidence>
<dbReference type="GO" id="GO:0003824">
    <property type="term" value="F:catalytic activity"/>
    <property type="evidence" value="ECO:0007669"/>
    <property type="project" value="UniProtKB-ARBA"/>
</dbReference>
<dbReference type="InterPro" id="IPR000086">
    <property type="entry name" value="NUDIX_hydrolase_dom"/>
</dbReference>
<feature type="domain" description="Nudix hydrolase" evidence="1">
    <location>
        <begin position="118"/>
        <end position="258"/>
    </location>
</feature>
<gene>
    <name evidence="2" type="ORF">KAK06_23020</name>
</gene>
<dbReference type="AlphaFoldDB" id="A0A941BMB0"/>
<protein>
    <submittedName>
        <fullName evidence="2">DUF4743 domain-containing protein</fullName>
    </submittedName>
</protein>
<reference evidence="2" key="1">
    <citation type="submission" date="2021-04" db="EMBL/GenBank/DDBJ databases">
        <title>The genome sequence of Ideonella sp. 4Y11.</title>
        <authorList>
            <person name="Liu Y."/>
        </authorList>
    </citation>
    <scope>NUCLEOTIDE SEQUENCE</scope>
    <source>
        <strain evidence="2">4Y11</strain>
    </source>
</reference>
<proteinExistence type="predicted"/>
<keyword evidence="3" id="KW-1185">Reference proteome</keyword>
<dbReference type="InterPro" id="IPR015797">
    <property type="entry name" value="NUDIX_hydrolase-like_dom_sf"/>
</dbReference>
<dbReference type="SUPFAM" id="SSF55811">
    <property type="entry name" value="Nudix"/>
    <property type="match status" value="1"/>
</dbReference>
<dbReference type="EMBL" id="JAGQDE010000041">
    <property type="protein sequence ID" value="MBQ0961828.1"/>
    <property type="molecule type" value="Genomic_DNA"/>
</dbReference>
<accession>A0A941BMB0</accession>
<comment type="caution">
    <text evidence="2">The sequence shown here is derived from an EMBL/GenBank/DDBJ whole genome shotgun (WGS) entry which is preliminary data.</text>
</comment>